<sequence>MPGGSSSPARSPAVKKTYLGRRKHLRRESTSHQSDTDIDMSTVNTPAHPATTPGKRQAPRRGKSLASSSPAPNSSPTKPPTSAIRTKPISKRGASIASSENGVADGAPMMTTWSANRATITRTRKSEDERVQYFKSDPLCKEIEAHRALCARCTTWVDLNPKRRYIMKEWVAHRKGCGKGTDDVPLPPPPTGQEDEDDDDDEEEEENPSPIAPTPVASPASADKPKRQVRTEFERKAILEADPLIGDVKPHEVYCKQCSKWIRLNPTQKYTIGNWTNHVKRCSLKKTTVVPGEDGAETKPSSPTKSIVDHTSPNGKANGTTASRKRAREDDEDTDTEDRSRTQSESRAVKPRTENYKPPEGLWRRLTSSFRSFIDGFRQGLADEETDMVTDGAKGETKNEETAVCDCD</sequence>
<organism evidence="2 3">
    <name type="scientific">Cerrena zonata</name>
    <dbReference type="NCBI Taxonomy" id="2478898"/>
    <lineage>
        <taxon>Eukaryota</taxon>
        <taxon>Fungi</taxon>
        <taxon>Dikarya</taxon>
        <taxon>Basidiomycota</taxon>
        <taxon>Agaricomycotina</taxon>
        <taxon>Agaricomycetes</taxon>
        <taxon>Polyporales</taxon>
        <taxon>Cerrenaceae</taxon>
        <taxon>Cerrena</taxon>
    </lineage>
</organism>
<feature type="region of interest" description="Disordered" evidence="1">
    <location>
        <begin position="176"/>
        <end position="229"/>
    </location>
</feature>
<proteinExistence type="predicted"/>
<gene>
    <name evidence="2" type="ORF">QCA50_010385</name>
</gene>
<evidence type="ECO:0000313" key="2">
    <source>
        <dbReference type="EMBL" id="KAK7686165.1"/>
    </source>
</evidence>
<accession>A0AAW0G4T4</accession>
<feature type="compositionally biased region" description="Low complexity" evidence="1">
    <location>
        <begin position="1"/>
        <end position="12"/>
    </location>
</feature>
<dbReference type="AlphaFoldDB" id="A0AAW0G4T4"/>
<protein>
    <submittedName>
        <fullName evidence="2">Uncharacterized protein</fullName>
    </submittedName>
</protein>
<name>A0AAW0G4T4_9APHY</name>
<feature type="compositionally biased region" description="Low complexity" evidence="1">
    <location>
        <begin position="64"/>
        <end position="82"/>
    </location>
</feature>
<evidence type="ECO:0000313" key="3">
    <source>
        <dbReference type="Proteomes" id="UP001385951"/>
    </source>
</evidence>
<dbReference type="EMBL" id="JASBNA010000017">
    <property type="protein sequence ID" value="KAK7686165.1"/>
    <property type="molecule type" value="Genomic_DNA"/>
</dbReference>
<feature type="compositionally biased region" description="Acidic residues" evidence="1">
    <location>
        <begin position="193"/>
        <end position="207"/>
    </location>
</feature>
<feature type="compositionally biased region" description="Basic and acidic residues" evidence="1">
    <location>
        <begin position="337"/>
        <end position="357"/>
    </location>
</feature>
<feature type="region of interest" description="Disordered" evidence="1">
    <location>
        <begin position="384"/>
        <end position="408"/>
    </location>
</feature>
<evidence type="ECO:0000256" key="1">
    <source>
        <dbReference type="SAM" id="MobiDB-lite"/>
    </source>
</evidence>
<reference evidence="2 3" key="1">
    <citation type="submission" date="2022-09" db="EMBL/GenBank/DDBJ databases">
        <authorList>
            <person name="Palmer J.M."/>
        </authorList>
    </citation>
    <scope>NUCLEOTIDE SEQUENCE [LARGE SCALE GENOMIC DNA]</scope>
    <source>
        <strain evidence="2 3">DSM 7382</strain>
    </source>
</reference>
<keyword evidence="3" id="KW-1185">Reference proteome</keyword>
<dbReference type="Proteomes" id="UP001385951">
    <property type="component" value="Unassembled WGS sequence"/>
</dbReference>
<feature type="region of interest" description="Disordered" evidence="1">
    <location>
        <begin position="1"/>
        <end position="118"/>
    </location>
</feature>
<feature type="compositionally biased region" description="Polar residues" evidence="1">
    <location>
        <begin position="299"/>
        <end position="322"/>
    </location>
</feature>
<comment type="caution">
    <text evidence="2">The sequence shown here is derived from an EMBL/GenBank/DDBJ whole genome shotgun (WGS) entry which is preliminary data.</text>
</comment>
<feature type="region of interest" description="Disordered" evidence="1">
    <location>
        <begin position="290"/>
        <end position="362"/>
    </location>
</feature>